<sequence length="126" mass="13670">MRSFGQPIRRAAPAARGLIVAFVLFGVVLMHSAPLAVGEHPSMPMFADSVHPVAFGEHDCSTPHHMMHRCAGTITTWTALTFSTTAVGDVPRTVAAHSRTGTARSEWGRAPPWTLWTLDQSVLLRV</sequence>
<reference evidence="1 2" key="1">
    <citation type="submission" date="2016-03" db="EMBL/GenBank/DDBJ databases">
        <title>Genome sequence of Rhodococcus kyotonensis KB10.</title>
        <authorList>
            <person name="Jeong H."/>
            <person name="Hong C.E."/>
            <person name="Jo S.H."/>
            <person name="Park J.M."/>
        </authorList>
    </citation>
    <scope>NUCLEOTIDE SEQUENCE [LARGE SCALE GENOMIC DNA]</scope>
    <source>
        <strain evidence="1 2">KB10</strain>
    </source>
</reference>
<accession>A0A177YH11</accession>
<keyword evidence="2" id="KW-1185">Reference proteome</keyword>
<dbReference type="Pfam" id="PF19650">
    <property type="entry name" value="DUF6153"/>
    <property type="match status" value="1"/>
</dbReference>
<dbReference type="EMBL" id="LVHI01000012">
    <property type="protein sequence ID" value="OAK54807.1"/>
    <property type="molecule type" value="Genomic_DNA"/>
</dbReference>
<dbReference type="Proteomes" id="UP000077519">
    <property type="component" value="Unassembled WGS sequence"/>
</dbReference>
<name>A0A177YH11_9NOCA</name>
<proteinExistence type="predicted"/>
<organism evidence="1 2">
    <name type="scientific">Rhodococcoides kyotonense</name>
    <dbReference type="NCBI Taxonomy" id="398843"/>
    <lineage>
        <taxon>Bacteria</taxon>
        <taxon>Bacillati</taxon>
        <taxon>Actinomycetota</taxon>
        <taxon>Actinomycetes</taxon>
        <taxon>Mycobacteriales</taxon>
        <taxon>Nocardiaceae</taxon>
        <taxon>Rhodococcoides</taxon>
    </lineage>
</organism>
<dbReference type="RefSeq" id="WP_068425711.1">
    <property type="nucleotide sequence ID" value="NZ_LVHI01000012.1"/>
</dbReference>
<dbReference type="AlphaFoldDB" id="A0A177YH11"/>
<dbReference type="InterPro" id="IPR046151">
    <property type="entry name" value="DUF6153"/>
</dbReference>
<gene>
    <name evidence="1" type="ORF">A3K89_05670</name>
</gene>
<evidence type="ECO:0000313" key="1">
    <source>
        <dbReference type="EMBL" id="OAK54807.1"/>
    </source>
</evidence>
<evidence type="ECO:0000313" key="2">
    <source>
        <dbReference type="Proteomes" id="UP000077519"/>
    </source>
</evidence>
<comment type="caution">
    <text evidence="1">The sequence shown here is derived from an EMBL/GenBank/DDBJ whole genome shotgun (WGS) entry which is preliminary data.</text>
</comment>
<protein>
    <submittedName>
        <fullName evidence="1">Uncharacterized protein</fullName>
    </submittedName>
</protein>